<comment type="caution">
    <text evidence="2">The sequence shown here is derived from an EMBL/GenBank/DDBJ whole genome shotgun (WGS) entry which is preliminary data.</text>
</comment>
<organism evidence="2 3">
    <name type="scientific">Amycolatopsis thailandensis</name>
    <dbReference type="NCBI Taxonomy" id="589330"/>
    <lineage>
        <taxon>Bacteria</taxon>
        <taxon>Bacillati</taxon>
        <taxon>Actinomycetota</taxon>
        <taxon>Actinomycetes</taxon>
        <taxon>Pseudonocardiales</taxon>
        <taxon>Pseudonocardiaceae</taxon>
        <taxon>Amycolatopsis</taxon>
    </lineage>
</organism>
<dbReference type="InterPro" id="IPR004401">
    <property type="entry name" value="YbaB/EbfC"/>
</dbReference>
<dbReference type="OrthoDB" id="3628387at2"/>
<dbReference type="RefSeq" id="WP_093934862.1">
    <property type="nucleotide sequence ID" value="NZ_NMQT01000060.1"/>
</dbReference>
<accession>A0A229S977</accession>
<protein>
    <submittedName>
        <fullName evidence="2">ABC transporter substrate-binding protein</fullName>
    </submittedName>
</protein>
<evidence type="ECO:0000313" key="3">
    <source>
        <dbReference type="Proteomes" id="UP000215223"/>
    </source>
</evidence>
<dbReference type="Proteomes" id="UP000215223">
    <property type="component" value="Unassembled WGS sequence"/>
</dbReference>
<keyword evidence="3" id="KW-1185">Reference proteome</keyword>
<dbReference type="AlphaFoldDB" id="A0A229S977"/>
<dbReference type="Gene3D" id="3.30.1310.10">
    <property type="entry name" value="Nucleoid-associated protein YbaB-like domain"/>
    <property type="match status" value="1"/>
</dbReference>
<dbReference type="EMBL" id="NMQT01000060">
    <property type="protein sequence ID" value="OXM55430.1"/>
    <property type="molecule type" value="Genomic_DNA"/>
</dbReference>
<dbReference type="InterPro" id="IPR036894">
    <property type="entry name" value="YbaB-like_sf"/>
</dbReference>
<feature type="region of interest" description="Disordered" evidence="1">
    <location>
        <begin position="90"/>
        <end position="156"/>
    </location>
</feature>
<reference evidence="2 3" key="1">
    <citation type="submission" date="2017-07" db="EMBL/GenBank/DDBJ databases">
        <title>Amycolatopsis thailandensis Genome sequencing and assembly.</title>
        <authorList>
            <person name="Kaur N."/>
            <person name="Mayilraj S."/>
        </authorList>
    </citation>
    <scope>NUCLEOTIDE SEQUENCE [LARGE SCALE GENOMIC DNA]</scope>
    <source>
        <strain evidence="2 3">JCM 16380</strain>
    </source>
</reference>
<name>A0A229S977_9PSEU</name>
<gene>
    <name evidence="2" type="ORF">CFP71_17165</name>
</gene>
<feature type="compositionally biased region" description="Acidic residues" evidence="1">
    <location>
        <begin position="132"/>
        <end position="150"/>
    </location>
</feature>
<dbReference type="SUPFAM" id="SSF82607">
    <property type="entry name" value="YbaB-like"/>
    <property type="match status" value="1"/>
</dbReference>
<dbReference type="Pfam" id="PF02575">
    <property type="entry name" value="YbaB_DNA_bd"/>
    <property type="match status" value="1"/>
</dbReference>
<proteinExistence type="predicted"/>
<sequence length="156" mass="16714">MTAPQDPRVFRDQVRSMEARLTGTMHIGRSADQAVAATVTGRGELVDLRISDNALDRAHPQLLGTSIVQAVYAARGAAHTAAVPELAALIGKEPPSPSTPEWETGSPARPSPASPVETAIAGRRARAARDEVPDEESYDQVDFLSDEDFDDRGGRR</sequence>
<dbReference type="GO" id="GO:0003677">
    <property type="term" value="F:DNA binding"/>
    <property type="evidence" value="ECO:0007669"/>
    <property type="project" value="InterPro"/>
</dbReference>
<evidence type="ECO:0000313" key="2">
    <source>
        <dbReference type="EMBL" id="OXM55430.1"/>
    </source>
</evidence>
<evidence type="ECO:0000256" key="1">
    <source>
        <dbReference type="SAM" id="MobiDB-lite"/>
    </source>
</evidence>